<gene>
    <name evidence="3" type="ORF">GBG18_12990</name>
    <name evidence="2" type="ORF">GBG19_10390</name>
</gene>
<evidence type="ECO:0000313" key="5">
    <source>
        <dbReference type="Proteomes" id="UP000472839"/>
    </source>
</evidence>
<evidence type="ECO:0000313" key="2">
    <source>
        <dbReference type="EMBL" id="KAB7887565.1"/>
    </source>
</evidence>
<dbReference type="EMBL" id="WFKJ01000049">
    <property type="protein sequence ID" value="KAB7888472.1"/>
    <property type="molecule type" value="Genomic_DNA"/>
</dbReference>
<dbReference type="PANTHER" id="PTHR40606:SF1">
    <property type="entry name" value="UPF0339 PROTEIN YEGP"/>
    <property type="match status" value="1"/>
</dbReference>
<name>A0A6L4WQW4_9BACT</name>
<dbReference type="InterPro" id="IPR010879">
    <property type="entry name" value="DUF1508"/>
</dbReference>
<reference evidence="4 5" key="1">
    <citation type="submission" date="2019-10" db="EMBL/GenBank/DDBJ databases">
        <title>Poseidonibacter ostreae sp. nov., isolated from the gut of the Ostrea denselamellosa.</title>
        <authorList>
            <person name="Choi A."/>
        </authorList>
    </citation>
    <scope>NUCLEOTIDE SEQUENCE [LARGE SCALE GENOMIC DNA]</scope>
    <source>
        <strain evidence="2 5">SJOD-M-33</strain>
        <strain evidence="3 4">SJOD-M-5</strain>
    </source>
</reference>
<dbReference type="PANTHER" id="PTHR40606">
    <property type="match status" value="1"/>
</dbReference>
<dbReference type="SUPFAM" id="SSF160113">
    <property type="entry name" value="YegP-like"/>
    <property type="match status" value="2"/>
</dbReference>
<feature type="domain" description="DUF1508" evidence="1">
    <location>
        <begin position="61"/>
        <end position="107"/>
    </location>
</feature>
<dbReference type="Proteomes" id="UP000461010">
    <property type="component" value="Unassembled WGS sequence"/>
</dbReference>
<evidence type="ECO:0000313" key="3">
    <source>
        <dbReference type="EMBL" id="KAB7888472.1"/>
    </source>
</evidence>
<dbReference type="RefSeq" id="WP_152191698.1">
    <property type="nucleotide sequence ID" value="NZ_WFKI01000062.1"/>
</dbReference>
<sequence>MTINLRKSEAKEPFSFIYVNAEGKTIVKSENYSQKPSAKNGIESVRKNCQDDARYEFKESTNGKFFFNIKATNGQVVGTSALFATEQERTAAVAELKADSADAEVNEA</sequence>
<organism evidence="2 5">
    <name type="scientific">Poseidonibacter ostreae</name>
    <dbReference type="NCBI Taxonomy" id="2654171"/>
    <lineage>
        <taxon>Bacteria</taxon>
        <taxon>Pseudomonadati</taxon>
        <taxon>Campylobacterota</taxon>
        <taxon>Epsilonproteobacteria</taxon>
        <taxon>Campylobacterales</taxon>
        <taxon>Arcobacteraceae</taxon>
        <taxon>Poseidonibacter</taxon>
    </lineage>
</organism>
<keyword evidence="4" id="KW-1185">Reference proteome</keyword>
<dbReference type="AlphaFoldDB" id="A0A6L4WQW4"/>
<dbReference type="EMBL" id="WFKK01000031">
    <property type="protein sequence ID" value="KAB7887565.1"/>
    <property type="molecule type" value="Genomic_DNA"/>
</dbReference>
<feature type="domain" description="DUF1508" evidence="1">
    <location>
        <begin position="20"/>
        <end position="56"/>
    </location>
</feature>
<protein>
    <submittedName>
        <fullName evidence="2">DUF1508 domain-containing protein</fullName>
    </submittedName>
</protein>
<dbReference type="InterPro" id="IPR036913">
    <property type="entry name" value="YegP-like_sf"/>
</dbReference>
<evidence type="ECO:0000313" key="4">
    <source>
        <dbReference type="Proteomes" id="UP000461010"/>
    </source>
</evidence>
<accession>A0A6L4WQW4</accession>
<evidence type="ECO:0000259" key="1">
    <source>
        <dbReference type="Pfam" id="PF07411"/>
    </source>
</evidence>
<dbReference type="Pfam" id="PF07411">
    <property type="entry name" value="DUF1508"/>
    <property type="match status" value="2"/>
</dbReference>
<comment type="caution">
    <text evidence="2">The sequence shown here is derived from an EMBL/GenBank/DDBJ whole genome shotgun (WGS) entry which is preliminary data.</text>
</comment>
<dbReference type="InterPro" id="IPR051141">
    <property type="entry name" value="UPF0339_domain"/>
</dbReference>
<dbReference type="Gene3D" id="2.30.29.80">
    <property type="match status" value="1"/>
</dbReference>
<proteinExistence type="predicted"/>
<dbReference type="Proteomes" id="UP000472839">
    <property type="component" value="Unassembled WGS sequence"/>
</dbReference>